<evidence type="ECO:0000259" key="13">
    <source>
        <dbReference type="Pfam" id="PF00905"/>
    </source>
</evidence>
<evidence type="ECO:0000256" key="10">
    <source>
        <dbReference type="ARBA" id="ARBA00022989"/>
    </source>
</evidence>
<dbReference type="Pfam" id="PF00905">
    <property type="entry name" value="Transpeptidase"/>
    <property type="match status" value="1"/>
</dbReference>
<dbReference type="PANTHER" id="PTHR30627:SF2">
    <property type="entry name" value="PEPTIDOGLYCAN D,D-TRANSPEPTIDASE MRDA"/>
    <property type="match status" value="1"/>
</dbReference>
<dbReference type="GO" id="GO:0071972">
    <property type="term" value="F:peptidoglycan L,D-transpeptidase activity"/>
    <property type="evidence" value="ECO:0007669"/>
    <property type="project" value="TreeGrafter"/>
</dbReference>
<evidence type="ECO:0000256" key="3">
    <source>
        <dbReference type="ARBA" id="ARBA00022475"/>
    </source>
</evidence>
<dbReference type="Pfam" id="PF03717">
    <property type="entry name" value="PBP_dimer"/>
    <property type="match status" value="1"/>
</dbReference>
<dbReference type="InterPro" id="IPR036138">
    <property type="entry name" value="PBP_dimer_sf"/>
</dbReference>
<keyword evidence="7" id="KW-0378">Hydrolase</keyword>
<dbReference type="NCBIfam" id="TIGR03423">
    <property type="entry name" value="pbp2_mrdA"/>
    <property type="match status" value="1"/>
</dbReference>
<evidence type="ECO:0000256" key="4">
    <source>
        <dbReference type="ARBA" id="ARBA00022519"/>
    </source>
</evidence>
<feature type="domain" description="Penicillin-binding protein dimerisation" evidence="14">
    <location>
        <begin position="48"/>
        <end position="210"/>
    </location>
</feature>
<proteinExistence type="predicted"/>
<evidence type="ECO:0000259" key="14">
    <source>
        <dbReference type="Pfam" id="PF03717"/>
    </source>
</evidence>
<evidence type="ECO:0000256" key="9">
    <source>
        <dbReference type="ARBA" id="ARBA00022984"/>
    </source>
</evidence>
<comment type="caution">
    <text evidence="15">The sequence shown here is derived from an EMBL/GenBank/DDBJ whole genome shotgun (WGS) entry which is preliminary data.</text>
</comment>
<dbReference type="AlphaFoldDB" id="A0A7C6A918"/>
<gene>
    <name evidence="15" type="primary">mrdA</name>
    <name evidence="15" type="ORF">ENW73_04510</name>
</gene>
<evidence type="ECO:0000313" key="15">
    <source>
        <dbReference type="EMBL" id="HHS52112.1"/>
    </source>
</evidence>
<evidence type="ECO:0000256" key="12">
    <source>
        <dbReference type="ARBA" id="ARBA00023316"/>
    </source>
</evidence>
<evidence type="ECO:0000256" key="2">
    <source>
        <dbReference type="ARBA" id="ARBA00004236"/>
    </source>
</evidence>
<keyword evidence="6" id="KW-0812">Transmembrane</keyword>
<dbReference type="Gene3D" id="3.90.1310.10">
    <property type="entry name" value="Penicillin-binding protein 2a (Domain 2)"/>
    <property type="match status" value="1"/>
</dbReference>
<keyword evidence="3" id="KW-1003">Cell membrane</keyword>
<dbReference type="InterPro" id="IPR005311">
    <property type="entry name" value="PBP_dimer"/>
</dbReference>
<organism evidence="15">
    <name type="scientific">candidate division WOR-3 bacterium</name>
    <dbReference type="NCBI Taxonomy" id="2052148"/>
    <lineage>
        <taxon>Bacteria</taxon>
        <taxon>Bacteria division WOR-3</taxon>
    </lineage>
</organism>
<dbReference type="EMBL" id="DTLI01000118">
    <property type="protein sequence ID" value="HHS52112.1"/>
    <property type="molecule type" value="Genomic_DNA"/>
</dbReference>
<keyword evidence="8" id="KW-0133">Cell shape</keyword>
<keyword evidence="11" id="KW-0472">Membrane</keyword>
<dbReference type="GO" id="GO:0009002">
    <property type="term" value="F:serine-type D-Ala-D-Ala carboxypeptidase activity"/>
    <property type="evidence" value="ECO:0007669"/>
    <property type="project" value="InterPro"/>
</dbReference>
<name>A0A7C6A918_UNCW3</name>
<dbReference type="GO" id="GO:0071555">
    <property type="term" value="P:cell wall organization"/>
    <property type="evidence" value="ECO:0007669"/>
    <property type="project" value="UniProtKB-KW"/>
</dbReference>
<evidence type="ECO:0000256" key="1">
    <source>
        <dbReference type="ARBA" id="ARBA00004167"/>
    </source>
</evidence>
<dbReference type="Gene3D" id="3.30.1390.30">
    <property type="entry name" value="Penicillin-binding protein 2a, domain 3"/>
    <property type="match status" value="1"/>
</dbReference>
<evidence type="ECO:0000256" key="5">
    <source>
        <dbReference type="ARBA" id="ARBA00022670"/>
    </source>
</evidence>
<dbReference type="InterPro" id="IPR001460">
    <property type="entry name" value="PCN-bd_Tpept"/>
</dbReference>
<keyword evidence="12" id="KW-0961">Cell wall biogenesis/degradation</keyword>
<protein>
    <submittedName>
        <fullName evidence="15">Penicillin-binding protein 2</fullName>
    </submittedName>
</protein>
<dbReference type="GO" id="GO:0008658">
    <property type="term" value="F:penicillin binding"/>
    <property type="evidence" value="ECO:0007669"/>
    <property type="project" value="InterPro"/>
</dbReference>
<dbReference type="InterPro" id="IPR012338">
    <property type="entry name" value="Beta-lactam/transpept-like"/>
</dbReference>
<dbReference type="GO" id="GO:0008360">
    <property type="term" value="P:regulation of cell shape"/>
    <property type="evidence" value="ECO:0007669"/>
    <property type="project" value="UniProtKB-KW"/>
</dbReference>
<keyword evidence="10" id="KW-1133">Transmembrane helix</keyword>
<dbReference type="SUPFAM" id="SSF56519">
    <property type="entry name" value="Penicillin binding protein dimerisation domain"/>
    <property type="match status" value="1"/>
</dbReference>
<evidence type="ECO:0000256" key="11">
    <source>
        <dbReference type="ARBA" id="ARBA00023136"/>
    </source>
</evidence>
<dbReference type="InterPro" id="IPR017790">
    <property type="entry name" value="Penicillin-binding_protein_2"/>
</dbReference>
<dbReference type="GO" id="GO:0006508">
    <property type="term" value="P:proteolysis"/>
    <property type="evidence" value="ECO:0007669"/>
    <property type="project" value="UniProtKB-KW"/>
</dbReference>
<keyword evidence="5" id="KW-0645">Protease</keyword>
<evidence type="ECO:0000256" key="7">
    <source>
        <dbReference type="ARBA" id="ARBA00022801"/>
    </source>
</evidence>
<dbReference type="Gene3D" id="3.40.710.10">
    <property type="entry name" value="DD-peptidase/beta-lactamase superfamily"/>
    <property type="match status" value="1"/>
</dbReference>
<dbReference type="GO" id="GO:0005886">
    <property type="term" value="C:plasma membrane"/>
    <property type="evidence" value="ECO:0007669"/>
    <property type="project" value="UniProtKB-SubCell"/>
</dbReference>
<keyword evidence="9" id="KW-0573">Peptidoglycan synthesis</keyword>
<keyword evidence="4" id="KW-0997">Cell inner membrane</keyword>
<sequence>MENRLRVLITIGTIFFLLIIGRLVQFQIVFGDRYFRLAELNRIRRVIVPAPRGQIFDRNGILLASTRPAFAISVIPAETDSATIAKLAMLINTPFSEIWQKVERNRFFTLPIKIKHNIPLDLVAKIEENSNELSSVSVEVEPLRYYPLAETTCHILGYLSEIREDELKKDSTYNPSNLIGRAGIEAQYEKYLRGYDGMKFIEVDSRGKEVGPIYEKKPVAVKAGKDLFLTIDANLQRRCYQILQDYPKAAIIGIDLSDGGIICLVSKPSFDPNILLGPLPPAEWNKLTSDRGRPFFNRATMSGYPPGSTFKPLIALTGLESGILTKNSYFQPCSGKFLFGNRVFRCWTTHGQLNLISAISQSCNIYFYQAGLKLGLDLITQTALKFGFGNLTGIDLPEESKGLVPTRKYLDQRYGKNRWSKGTLLNLGIGQGEILVTPLQLACFYAAIAGNGTYFRPHLLKAIDEGNRIKDFEEQELHIAVQEKNFAIIKEALFYAVEQGTGKAAKVEEVVIAGKTGTAQNPFGEDHAWFVGYAGNPTPKILVSIIVENAGKGGAVAAPLARQLVRAYFQFKEPESLSPVIDSL</sequence>
<evidence type="ECO:0000256" key="6">
    <source>
        <dbReference type="ARBA" id="ARBA00022692"/>
    </source>
</evidence>
<dbReference type="PANTHER" id="PTHR30627">
    <property type="entry name" value="PEPTIDOGLYCAN D,D-TRANSPEPTIDASE"/>
    <property type="match status" value="1"/>
</dbReference>
<dbReference type="InterPro" id="IPR050515">
    <property type="entry name" value="Beta-lactam/transpept"/>
</dbReference>
<feature type="domain" description="Penicillin-binding protein transpeptidase" evidence="13">
    <location>
        <begin position="254"/>
        <end position="565"/>
    </location>
</feature>
<evidence type="ECO:0000256" key="8">
    <source>
        <dbReference type="ARBA" id="ARBA00022960"/>
    </source>
</evidence>
<comment type="subcellular location">
    <subcellularLocation>
        <location evidence="2">Cell membrane</location>
    </subcellularLocation>
    <subcellularLocation>
        <location evidence="1">Membrane</location>
        <topology evidence="1">Single-pass membrane protein</topology>
    </subcellularLocation>
</comment>
<dbReference type="SUPFAM" id="SSF56601">
    <property type="entry name" value="beta-lactamase/transpeptidase-like"/>
    <property type="match status" value="1"/>
</dbReference>
<accession>A0A7C6A918</accession>
<reference evidence="15" key="1">
    <citation type="journal article" date="2020" name="mSystems">
        <title>Genome- and Community-Level Interaction Insights into Carbon Utilization and Element Cycling Functions of Hydrothermarchaeota in Hydrothermal Sediment.</title>
        <authorList>
            <person name="Zhou Z."/>
            <person name="Liu Y."/>
            <person name="Xu W."/>
            <person name="Pan J."/>
            <person name="Luo Z.H."/>
            <person name="Li M."/>
        </authorList>
    </citation>
    <scope>NUCLEOTIDE SEQUENCE [LARGE SCALE GENOMIC DNA]</scope>
    <source>
        <strain evidence="15">SpSt-876</strain>
    </source>
</reference>
<dbReference type="GO" id="GO:0009252">
    <property type="term" value="P:peptidoglycan biosynthetic process"/>
    <property type="evidence" value="ECO:0007669"/>
    <property type="project" value="UniProtKB-KW"/>
</dbReference>